<feature type="region of interest" description="Disordered" evidence="5">
    <location>
        <begin position="1"/>
        <end position="33"/>
    </location>
</feature>
<dbReference type="InterPro" id="IPR004853">
    <property type="entry name" value="Sugar_P_trans_dom"/>
</dbReference>
<evidence type="ECO:0000256" key="6">
    <source>
        <dbReference type="SAM" id="Phobius"/>
    </source>
</evidence>
<keyword evidence="2 6" id="KW-0812">Transmembrane</keyword>
<dbReference type="OrthoDB" id="18894at2759"/>
<feature type="transmembrane region" description="Helical" evidence="6">
    <location>
        <begin position="347"/>
        <end position="366"/>
    </location>
</feature>
<keyword evidence="9" id="KW-1185">Reference proteome</keyword>
<feature type="domain" description="Sugar phosphate transporter" evidence="7">
    <location>
        <begin position="157"/>
        <end position="456"/>
    </location>
</feature>
<comment type="subcellular location">
    <subcellularLocation>
        <location evidence="1">Membrane</location>
        <topology evidence="1">Multi-pass membrane protein</topology>
    </subcellularLocation>
</comment>
<evidence type="ECO:0000313" key="9">
    <source>
        <dbReference type="Proteomes" id="UP000516437"/>
    </source>
</evidence>
<dbReference type="PANTHER" id="PTHR11132">
    <property type="entry name" value="SOLUTE CARRIER FAMILY 35"/>
    <property type="match status" value="1"/>
</dbReference>
<feature type="transmembrane region" description="Helical" evidence="6">
    <location>
        <begin position="307"/>
        <end position="326"/>
    </location>
</feature>
<feature type="transmembrane region" description="Helical" evidence="6">
    <location>
        <begin position="151"/>
        <end position="175"/>
    </location>
</feature>
<feature type="transmembrane region" description="Helical" evidence="6">
    <location>
        <begin position="386"/>
        <end position="405"/>
    </location>
</feature>
<feature type="compositionally biased region" description="Polar residues" evidence="5">
    <location>
        <begin position="11"/>
        <end position="26"/>
    </location>
</feature>
<protein>
    <recommendedName>
        <fullName evidence="7">Sugar phosphate transporter domain-containing protein</fullName>
    </recommendedName>
</protein>
<feature type="transmembrane region" description="Helical" evidence="6">
    <location>
        <begin position="249"/>
        <end position="275"/>
    </location>
</feature>
<gene>
    <name evidence="8" type="ORF">CJ030_MR7G001536</name>
</gene>
<dbReference type="Gene3D" id="1.10.3730.20">
    <property type="match status" value="1"/>
</dbReference>
<accession>A0A6A1V630</accession>
<evidence type="ECO:0000313" key="8">
    <source>
        <dbReference type="EMBL" id="KAB1206650.1"/>
    </source>
</evidence>
<evidence type="ECO:0000256" key="1">
    <source>
        <dbReference type="ARBA" id="ARBA00004141"/>
    </source>
</evidence>
<evidence type="ECO:0000256" key="3">
    <source>
        <dbReference type="ARBA" id="ARBA00022989"/>
    </source>
</evidence>
<dbReference type="EMBL" id="RXIC02000025">
    <property type="protein sequence ID" value="KAB1206650.1"/>
    <property type="molecule type" value="Genomic_DNA"/>
</dbReference>
<keyword evidence="4 6" id="KW-0472">Membrane</keyword>
<evidence type="ECO:0000259" key="7">
    <source>
        <dbReference type="Pfam" id="PF03151"/>
    </source>
</evidence>
<organism evidence="8 9">
    <name type="scientific">Morella rubra</name>
    <name type="common">Chinese bayberry</name>
    <dbReference type="NCBI Taxonomy" id="262757"/>
    <lineage>
        <taxon>Eukaryota</taxon>
        <taxon>Viridiplantae</taxon>
        <taxon>Streptophyta</taxon>
        <taxon>Embryophyta</taxon>
        <taxon>Tracheophyta</taxon>
        <taxon>Spermatophyta</taxon>
        <taxon>Magnoliopsida</taxon>
        <taxon>eudicotyledons</taxon>
        <taxon>Gunneridae</taxon>
        <taxon>Pentapetalae</taxon>
        <taxon>rosids</taxon>
        <taxon>fabids</taxon>
        <taxon>Fagales</taxon>
        <taxon>Myricaceae</taxon>
        <taxon>Morella</taxon>
    </lineage>
</organism>
<name>A0A6A1V630_9ROSI</name>
<keyword evidence="3 6" id="KW-1133">Transmembrane helix</keyword>
<evidence type="ECO:0000256" key="4">
    <source>
        <dbReference type="ARBA" id="ARBA00023136"/>
    </source>
</evidence>
<comment type="caution">
    <text evidence="8">The sequence shown here is derived from an EMBL/GenBank/DDBJ whole genome shotgun (WGS) entry which is preliminary data.</text>
</comment>
<dbReference type="AlphaFoldDB" id="A0A6A1V630"/>
<feature type="transmembrane region" description="Helical" evidence="6">
    <location>
        <begin position="439"/>
        <end position="458"/>
    </location>
</feature>
<dbReference type="InterPro" id="IPR050186">
    <property type="entry name" value="TPT_transporter"/>
</dbReference>
<dbReference type="GO" id="GO:0016020">
    <property type="term" value="C:membrane"/>
    <property type="evidence" value="ECO:0007669"/>
    <property type="project" value="UniProtKB-SubCell"/>
</dbReference>
<feature type="transmembrane region" description="Helical" evidence="6">
    <location>
        <begin position="282"/>
        <end position="301"/>
    </location>
</feature>
<dbReference type="Proteomes" id="UP000516437">
    <property type="component" value="Chromosome 7"/>
</dbReference>
<proteinExistence type="predicted"/>
<dbReference type="Pfam" id="PF03151">
    <property type="entry name" value="TPT"/>
    <property type="match status" value="1"/>
</dbReference>
<sequence length="498" mass="55981">MVESGLDAENSGYTGVNNAQTGNQVSGLRREPSFSRWCDDDGRVHFDRQLGNTDEGIEEDSDFELPLLQQGEPGNGFLYREDDHDFKERTMHLSSNDTMGDVSTRVGRKENEKYVPFDIENGSAGHTNGLDASMSMRNREAMTPHSEDPAFVANVLKTLFFILVWYTFSLFLTIYNKSLLGEDLGRFPAPLLMNTFHFTLQAVLSRAITWFWSHRFQPSVAMSWRDYFTRVVPTALGTAMDVNLSNASLVFISVTFATMCKSASPIFLLLFAFAFRLESPSIKLLGIILVISVGILLTVAKETEFEFWGFILVMLASVMSGFRWSMTQILLQKEAYGLKNPLTLMSYVTPVMAVSTAIFSLILDPWHEFKTSNYFNSPWHITRSCLLMLFGGTLAFFMVLTEYILVSVTSAVTVTIAGVVKEAVTILVAVFYFHDEFTWLKGLGLFTIIIGVSLFNLYKYQKLKKGQATEDDSEGALNTNIAAKYVILEETEEQEDVA</sequence>
<evidence type="ECO:0000256" key="2">
    <source>
        <dbReference type="ARBA" id="ARBA00022692"/>
    </source>
</evidence>
<evidence type="ECO:0000256" key="5">
    <source>
        <dbReference type="SAM" id="MobiDB-lite"/>
    </source>
</evidence>
<reference evidence="8 9" key="1">
    <citation type="journal article" date="2019" name="Plant Biotechnol. J.">
        <title>The red bayberry genome and genetic basis of sex determination.</title>
        <authorList>
            <person name="Jia H.M."/>
            <person name="Jia H.J."/>
            <person name="Cai Q.L."/>
            <person name="Wang Y."/>
            <person name="Zhao H.B."/>
            <person name="Yang W.F."/>
            <person name="Wang G.Y."/>
            <person name="Li Y.H."/>
            <person name="Zhan D.L."/>
            <person name="Shen Y.T."/>
            <person name="Niu Q.F."/>
            <person name="Chang L."/>
            <person name="Qiu J."/>
            <person name="Zhao L."/>
            <person name="Xie H.B."/>
            <person name="Fu W.Y."/>
            <person name="Jin J."/>
            <person name="Li X.W."/>
            <person name="Jiao Y."/>
            <person name="Zhou C.C."/>
            <person name="Tu T."/>
            <person name="Chai C.Y."/>
            <person name="Gao J.L."/>
            <person name="Fan L.J."/>
            <person name="van de Weg E."/>
            <person name="Wang J.Y."/>
            <person name="Gao Z.S."/>
        </authorList>
    </citation>
    <scope>NUCLEOTIDE SEQUENCE [LARGE SCALE GENOMIC DNA]</scope>
    <source>
        <tissue evidence="8">Leaves</tissue>
    </source>
</reference>